<comment type="subcellular location">
    <subcellularLocation>
        <location evidence="1 9 10">Nucleus</location>
    </subcellularLocation>
</comment>
<evidence type="ECO:0000313" key="14">
    <source>
        <dbReference type="Proteomes" id="UP000712600"/>
    </source>
</evidence>
<comment type="similarity">
    <text evidence="8">Belongs to the WUS homeobox family.</text>
</comment>
<dbReference type="Proteomes" id="UP000712600">
    <property type="component" value="Unassembled WGS sequence"/>
</dbReference>
<reference evidence="13" key="1">
    <citation type="submission" date="2019-12" db="EMBL/GenBank/DDBJ databases">
        <title>Genome sequencing and annotation of Brassica cretica.</title>
        <authorList>
            <person name="Studholme D.J."/>
            <person name="Sarris P."/>
        </authorList>
    </citation>
    <scope>NUCLEOTIDE SEQUENCE</scope>
    <source>
        <strain evidence="13">PFS-109/04</strain>
        <tissue evidence="13">Leaf</tissue>
    </source>
</reference>
<keyword evidence="2" id="KW-0217">Developmental protein</keyword>
<proteinExistence type="inferred from homology"/>
<feature type="domain" description="Homeobox" evidence="12">
    <location>
        <begin position="27"/>
        <end position="92"/>
    </location>
</feature>
<dbReference type="PROSITE" id="PS50071">
    <property type="entry name" value="HOMEOBOX_2"/>
    <property type="match status" value="1"/>
</dbReference>
<feature type="compositionally biased region" description="Low complexity" evidence="11">
    <location>
        <begin position="1"/>
        <end position="27"/>
    </location>
</feature>
<evidence type="ECO:0000256" key="5">
    <source>
        <dbReference type="ARBA" id="ARBA00023155"/>
    </source>
</evidence>
<evidence type="ECO:0000256" key="11">
    <source>
        <dbReference type="SAM" id="MobiDB-lite"/>
    </source>
</evidence>
<feature type="compositionally biased region" description="Low complexity" evidence="11">
    <location>
        <begin position="100"/>
        <end position="109"/>
    </location>
</feature>
<dbReference type="EMBL" id="QGKX02000088">
    <property type="protein sequence ID" value="KAF3586924.1"/>
    <property type="molecule type" value="Genomic_DNA"/>
</dbReference>
<keyword evidence="5 9" id="KW-0371">Homeobox</keyword>
<dbReference type="PANTHER" id="PTHR46998:SF10">
    <property type="entry name" value="HOMEOBOX DOMAIN-CONTAINING PROTEIN"/>
    <property type="match status" value="1"/>
</dbReference>
<dbReference type="AlphaFoldDB" id="A0A8S9S4S0"/>
<dbReference type="SUPFAM" id="SSF46689">
    <property type="entry name" value="Homeodomain-like"/>
    <property type="match status" value="1"/>
</dbReference>
<keyword evidence="3" id="KW-0805">Transcription regulation</keyword>
<dbReference type="FunFam" id="1.10.10.60:FF:000118">
    <property type="entry name" value="WUSCHEL-related homeobox 11"/>
    <property type="match status" value="1"/>
</dbReference>
<accession>A0A8S9S4S0</accession>
<dbReference type="GO" id="GO:0003677">
    <property type="term" value="F:DNA binding"/>
    <property type="evidence" value="ECO:0007669"/>
    <property type="project" value="UniProtKB-UniRule"/>
</dbReference>
<protein>
    <recommendedName>
        <fullName evidence="12">Homeobox domain-containing protein</fullName>
    </recommendedName>
</protein>
<gene>
    <name evidence="13" type="ORF">F2Q69_00032475</name>
</gene>
<evidence type="ECO:0000259" key="12">
    <source>
        <dbReference type="PROSITE" id="PS50071"/>
    </source>
</evidence>
<dbReference type="SMART" id="SM00389">
    <property type="entry name" value="HOX"/>
    <property type="match status" value="1"/>
</dbReference>
<evidence type="ECO:0000256" key="4">
    <source>
        <dbReference type="ARBA" id="ARBA00023125"/>
    </source>
</evidence>
<dbReference type="GO" id="GO:0003700">
    <property type="term" value="F:DNA-binding transcription factor activity"/>
    <property type="evidence" value="ECO:0007669"/>
    <property type="project" value="InterPro"/>
</dbReference>
<feature type="compositionally biased region" description="Polar residues" evidence="11">
    <location>
        <begin position="110"/>
        <end position="123"/>
    </location>
</feature>
<evidence type="ECO:0000256" key="7">
    <source>
        <dbReference type="ARBA" id="ARBA00023242"/>
    </source>
</evidence>
<keyword evidence="6" id="KW-0804">Transcription</keyword>
<dbReference type="InterPro" id="IPR001356">
    <property type="entry name" value="HD"/>
</dbReference>
<feature type="region of interest" description="Disordered" evidence="11">
    <location>
        <begin position="100"/>
        <end position="149"/>
    </location>
</feature>
<dbReference type="GO" id="GO:0048830">
    <property type="term" value="P:adventitious root development"/>
    <property type="evidence" value="ECO:0007669"/>
    <property type="project" value="InterPro"/>
</dbReference>
<dbReference type="Gene3D" id="1.10.10.60">
    <property type="entry name" value="Homeodomain-like"/>
    <property type="match status" value="1"/>
</dbReference>
<dbReference type="InterPro" id="IPR009057">
    <property type="entry name" value="Homeodomain-like_sf"/>
</dbReference>
<evidence type="ECO:0000256" key="6">
    <source>
        <dbReference type="ARBA" id="ARBA00023163"/>
    </source>
</evidence>
<evidence type="ECO:0000256" key="10">
    <source>
        <dbReference type="RuleBase" id="RU000682"/>
    </source>
</evidence>
<evidence type="ECO:0000256" key="9">
    <source>
        <dbReference type="PROSITE-ProRule" id="PRU00108"/>
    </source>
</evidence>
<evidence type="ECO:0000256" key="3">
    <source>
        <dbReference type="ARBA" id="ARBA00023015"/>
    </source>
</evidence>
<keyword evidence="4 9" id="KW-0238">DNA-binding</keyword>
<dbReference type="PANTHER" id="PTHR46998">
    <property type="entry name" value="WUSCHEL-RELATED HOMEOBOX 11"/>
    <property type="match status" value="1"/>
</dbReference>
<name>A0A8S9S4S0_BRACR</name>
<evidence type="ECO:0000256" key="2">
    <source>
        <dbReference type="ARBA" id="ARBA00022473"/>
    </source>
</evidence>
<dbReference type="InterPro" id="IPR044558">
    <property type="entry name" value="WOX11-like"/>
</dbReference>
<comment type="caution">
    <text evidence="13">The sequence shown here is derived from an EMBL/GenBank/DDBJ whole genome shotgun (WGS) entry which is preliminary data.</text>
</comment>
<sequence length="265" mass="28950">MDQEQTPHSATGHSHSPSSSASGTTSTEQVRSRWSPKPEQILILESIFNSGMVNPPKEETVRIRKMLEKFGKVGDANVFYWFQNRRSRSRRRQRQLQAAAAAATTTTNTCDQTMMVSNNLPQHSGSDLGSSSISSSSSSASSSSYGVGCDNHSNNGMENLLTMSGEMGYHEANQHHYNYHSSNVESILCPSEQSSNYHYQQGSITVFINGVPTEVTSGGIDMKATFGEDLVLVNSSGVPLPTDQFGFLMLSLQHGEAYFLVPRPT</sequence>
<feature type="region of interest" description="Disordered" evidence="11">
    <location>
        <begin position="1"/>
        <end position="36"/>
    </location>
</feature>
<evidence type="ECO:0000313" key="13">
    <source>
        <dbReference type="EMBL" id="KAF3586924.1"/>
    </source>
</evidence>
<feature type="DNA-binding region" description="Homeobox" evidence="9">
    <location>
        <begin position="29"/>
        <end position="93"/>
    </location>
</feature>
<evidence type="ECO:0000256" key="8">
    <source>
        <dbReference type="ARBA" id="ARBA00024040"/>
    </source>
</evidence>
<dbReference type="GO" id="GO:0005634">
    <property type="term" value="C:nucleus"/>
    <property type="evidence" value="ECO:0007669"/>
    <property type="project" value="UniProtKB-SubCell"/>
</dbReference>
<dbReference type="Pfam" id="PF00046">
    <property type="entry name" value="Homeodomain"/>
    <property type="match status" value="1"/>
</dbReference>
<organism evidence="13 14">
    <name type="scientific">Brassica cretica</name>
    <name type="common">Mustard</name>
    <dbReference type="NCBI Taxonomy" id="69181"/>
    <lineage>
        <taxon>Eukaryota</taxon>
        <taxon>Viridiplantae</taxon>
        <taxon>Streptophyta</taxon>
        <taxon>Embryophyta</taxon>
        <taxon>Tracheophyta</taxon>
        <taxon>Spermatophyta</taxon>
        <taxon>Magnoliopsida</taxon>
        <taxon>eudicotyledons</taxon>
        <taxon>Gunneridae</taxon>
        <taxon>Pentapetalae</taxon>
        <taxon>rosids</taxon>
        <taxon>malvids</taxon>
        <taxon>Brassicales</taxon>
        <taxon>Brassicaceae</taxon>
        <taxon>Brassiceae</taxon>
        <taxon>Brassica</taxon>
    </lineage>
</organism>
<feature type="compositionally biased region" description="Low complexity" evidence="11">
    <location>
        <begin position="124"/>
        <end position="148"/>
    </location>
</feature>
<keyword evidence="7 9" id="KW-0539">Nucleus</keyword>
<evidence type="ECO:0000256" key="1">
    <source>
        <dbReference type="ARBA" id="ARBA00004123"/>
    </source>
</evidence>